<proteinExistence type="predicted"/>
<dbReference type="SUPFAM" id="SSF53474">
    <property type="entry name" value="alpha/beta-Hydrolases"/>
    <property type="match status" value="1"/>
</dbReference>
<dbReference type="Proteomes" id="UP000664904">
    <property type="component" value="Plasmid unnamed5"/>
</dbReference>
<dbReference type="GO" id="GO:0016787">
    <property type="term" value="F:hydrolase activity"/>
    <property type="evidence" value="ECO:0007669"/>
    <property type="project" value="UniProtKB-KW"/>
</dbReference>
<dbReference type="KEGG" id="pxi:J5O05_21055"/>
<sequence>MFFTMLAALTLSATSHPESLVDAARHRTVPIEIQLPEKQERCTLQQRCKVAFISSGYGIPHDKYQFMVRTLTQHGFMTVSIAHELEQDPDLSRIPPFLATRAENWQRGAQTLAFVRETLSPSFEAYDFDHLWLLGHSNGGDISAWYANATPTFVEAVVTIDSRRVLLPRNKDIRVLSIRGSDFPADDNVLYTDSERLSYPVCVMQIPNARHNDMSDFGPEWLTNKMTSAITSFLENQSCK</sequence>
<evidence type="ECO:0000313" key="2">
    <source>
        <dbReference type="Proteomes" id="UP000664904"/>
    </source>
</evidence>
<dbReference type="RefSeq" id="WP_208844888.1">
    <property type="nucleotide sequence ID" value="NZ_CP072135.1"/>
</dbReference>
<accession>A0A975HMN1</accession>
<organism evidence="1 2">
    <name type="scientific">Pseudoalteromonas xiamenensis</name>
    <dbReference type="NCBI Taxonomy" id="882626"/>
    <lineage>
        <taxon>Bacteria</taxon>
        <taxon>Pseudomonadati</taxon>
        <taxon>Pseudomonadota</taxon>
        <taxon>Gammaproteobacteria</taxon>
        <taxon>Alteromonadales</taxon>
        <taxon>Pseudoalteromonadaceae</taxon>
        <taxon>Pseudoalteromonas</taxon>
    </lineage>
</organism>
<dbReference type="EMBL" id="CP072135">
    <property type="protein sequence ID" value="QTH73269.1"/>
    <property type="molecule type" value="Genomic_DNA"/>
</dbReference>
<reference evidence="1" key="1">
    <citation type="submission" date="2021-03" db="EMBL/GenBank/DDBJ databases">
        <title>Complete Genome of Pseudoalteromonas xiamenensis STKMTI.2, a new potential marine bacterium producing anti-Vibrio compounds.</title>
        <authorList>
            <person name="Handayani D.P."/>
            <person name="Isnansetyo A."/>
            <person name="Istiqomah I."/>
            <person name="Jumina J."/>
        </authorList>
    </citation>
    <scope>NUCLEOTIDE SEQUENCE</scope>
    <source>
        <strain evidence="1">STKMTI.2</strain>
        <plasmid evidence="1">unnamed5</plasmid>
    </source>
</reference>
<keyword evidence="2" id="KW-1185">Reference proteome</keyword>
<dbReference type="InterPro" id="IPR029058">
    <property type="entry name" value="AB_hydrolase_fold"/>
</dbReference>
<evidence type="ECO:0000313" key="1">
    <source>
        <dbReference type="EMBL" id="QTH73269.1"/>
    </source>
</evidence>
<dbReference type="AlphaFoldDB" id="A0A975HMN1"/>
<keyword evidence="1" id="KW-0378">Hydrolase</keyword>
<geneLocation type="plasmid" evidence="1 2">
    <name>unnamed5</name>
</geneLocation>
<protein>
    <submittedName>
        <fullName evidence="1">Alpha/beta hydrolase</fullName>
    </submittedName>
</protein>
<name>A0A975HMN1_9GAMM</name>
<dbReference type="Gene3D" id="3.40.50.1820">
    <property type="entry name" value="alpha/beta hydrolase"/>
    <property type="match status" value="1"/>
</dbReference>
<keyword evidence="1" id="KW-0614">Plasmid</keyword>
<gene>
    <name evidence="1" type="ORF">J5O05_21055</name>
</gene>